<dbReference type="GO" id="GO:0005184">
    <property type="term" value="F:neuropeptide hormone activity"/>
    <property type="evidence" value="ECO:0007669"/>
    <property type="project" value="InterPro"/>
</dbReference>
<dbReference type="InParanoid" id="A0A3B3HW52"/>
<keyword evidence="7" id="KW-0732">Signal</keyword>
<evidence type="ECO:0000256" key="6">
    <source>
        <dbReference type="ARBA" id="ARBA00022685"/>
    </source>
</evidence>
<evidence type="ECO:0000256" key="3">
    <source>
        <dbReference type="ARBA" id="ARBA00009827"/>
    </source>
</evidence>
<evidence type="ECO:0000256" key="7">
    <source>
        <dbReference type="ARBA" id="ARBA00022729"/>
    </source>
</evidence>
<evidence type="ECO:0000256" key="11">
    <source>
        <dbReference type="ARBA" id="ARBA00046937"/>
    </source>
</evidence>
<dbReference type="GeneTree" id="ENSGT00640000091574"/>
<keyword evidence="13" id="KW-1185">Reference proteome</keyword>
<comment type="function">
    <text evidence="10">Neurotensin may play an endocrine or paracrine role in the regulation of fat metabolism. It causes contraction of smooth muscle.</text>
</comment>
<comment type="subcellular location">
    <subcellularLocation>
        <location evidence="1">Cytoplasmic vesicle</location>
        <location evidence="1">Secretory vesicle</location>
    </subcellularLocation>
    <subcellularLocation>
        <location evidence="2">Secreted</location>
    </subcellularLocation>
</comment>
<dbReference type="Ensembl" id="ENSORLT00000033839.1">
    <property type="protein sequence ID" value="ENSORLP00000035613.1"/>
    <property type="gene ID" value="ENSORLG00000027025.1"/>
</dbReference>
<reference evidence="12 13" key="1">
    <citation type="journal article" date="2007" name="Nature">
        <title>The medaka draft genome and insights into vertebrate genome evolution.</title>
        <authorList>
            <person name="Kasahara M."/>
            <person name="Naruse K."/>
            <person name="Sasaki S."/>
            <person name="Nakatani Y."/>
            <person name="Qu W."/>
            <person name="Ahsan B."/>
            <person name="Yamada T."/>
            <person name="Nagayasu Y."/>
            <person name="Doi K."/>
            <person name="Kasai Y."/>
            <person name="Jindo T."/>
            <person name="Kobayashi D."/>
            <person name="Shimada A."/>
            <person name="Toyoda A."/>
            <person name="Kuroki Y."/>
            <person name="Fujiyama A."/>
            <person name="Sasaki T."/>
            <person name="Shimizu A."/>
            <person name="Asakawa S."/>
            <person name="Shimizu N."/>
            <person name="Hashimoto S."/>
            <person name="Yang J."/>
            <person name="Lee Y."/>
            <person name="Matsushima K."/>
            <person name="Sugano S."/>
            <person name="Sakaizumi M."/>
            <person name="Narita T."/>
            <person name="Ohishi K."/>
            <person name="Haga S."/>
            <person name="Ohta F."/>
            <person name="Nomoto H."/>
            <person name="Nogata K."/>
            <person name="Morishita T."/>
            <person name="Endo T."/>
            <person name="Shin-I T."/>
            <person name="Takeda H."/>
            <person name="Morishita S."/>
            <person name="Kohara Y."/>
        </authorList>
    </citation>
    <scope>NUCLEOTIDE SEQUENCE [LARGE SCALE GENOMIC DNA]</scope>
    <source>
        <strain evidence="12 13">Hd-rR</strain>
    </source>
</reference>
<keyword evidence="9" id="KW-0968">Cytoplasmic vesicle</keyword>
<evidence type="ECO:0000256" key="10">
    <source>
        <dbReference type="ARBA" id="ARBA00025449"/>
    </source>
</evidence>
<dbReference type="STRING" id="8090.ENSORLP00000035613"/>
<dbReference type="PRINTS" id="PR01668">
    <property type="entry name" value="NEUROTENSIN"/>
</dbReference>
<dbReference type="Bgee" id="ENSORLG00000027025">
    <property type="expression patterns" value="Expressed in brain and 3 other cell types or tissues"/>
</dbReference>
<dbReference type="Proteomes" id="UP000001038">
    <property type="component" value="Chromosome 6"/>
</dbReference>
<evidence type="ECO:0000313" key="13">
    <source>
        <dbReference type="Proteomes" id="UP000001038"/>
    </source>
</evidence>
<evidence type="ECO:0000256" key="5">
    <source>
        <dbReference type="ARBA" id="ARBA00022525"/>
    </source>
</evidence>
<evidence type="ECO:0000256" key="9">
    <source>
        <dbReference type="ARBA" id="ARBA00023329"/>
    </source>
</evidence>
<dbReference type="AlphaFoldDB" id="A0A3B3HW52"/>
<sequence>MEPTALHIQPGNHNNLLGQEERKYQKGGSLPNSEPYGLNSYNSSVQNVFLFVGFLLFPSMMQLQVACMLLLCFTCGTLCTVAEQNQEALAQELISSLLTSKIRHEWQSAPYWHSQLSSLCKLVSGLQEGTWSREEEEGEEGEVREGSLQLLEELFSLQHVCRALQSREERLLYDSLEDNSDVPLKRKSPYILKRQAGPKAKSRRPYILKRRTVY</sequence>
<reference evidence="12" key="3">
    <citation type="submission" date="2025-09" db="UniProtKB">
        <authorList>
            <consortium name="Ensembl"/>
        </authorList>
    </citation>
    <scope>IDENTIFICATION</scope>
    <source>
        <strain evidence="12">Hd-rR</strain>
    </source>
</reference>
<comment type="subunit">
    <text evidence="11">Interacts with NTSR1. Interacts with SORT1. Interacts with SORL1.</text>
</comment>
<name>A0A3B3HW52_ORYLA</name>
<evidence type="ECO:0000256" key="4">
    <source>
        <dbReference type="ARBA" id="ARBA00016213"/>
    </source>
</evidence>
<evidence type="ECO:0000256" key="1">
    <source>
        <dbReference type="ARBA" id="ARBA00004398"/>
    </source>
</evidence>
<accession>A0A3B3HW52</accession>
<gene>
    <name evidence="12" type="primary">NTS</name>
    <name evidence="12" type="synonym">nts</name>
</gene>
<dbReference type="PANTHER" id="PTHR15356:SF0">
    <property type="entry name" value="NEUROTENSIN_NEUROMEDIN N"/>
    <property type="match status" value="1"/>
</dbReference>
<keyword evidence="8" id="KW-0838">Vasoactive</keyword>
<keyword evidence="6" id="KW-0165">Cleavage on pair of basic residues</keyword>
<protein>
    <recommendedName>
        <fullName evidence="4">Neurotensin/neuromedin N</fullName>
    </recommendedName>
</protein>
<proteinExistence type="inferred from homology"/>
<dbReference type="PANTHER" id="PTHR15356">
    <property type="entry name" value="NEUROTENSIN/NEUROMEDIN N"/>
    <property type="match status" value="1"/>
</dbReference>
<reference evidence="12" key="2">
    <citation type="submission" date="2025-08" db="UniProtKB">
        <authorList>
            <consortium name="Ensembl"/>
        </authorList>
    </citation>
    <scope>IDENTIFICATION</scope>
    <source>
        <strain evidence="12">Hd-rR</strain>
    </source>
</reference>
<evidence type="ECO:0000313" key="12">
    <source>
        <dbReference type="Ensembl" id="ENSORLP00000035613.1"/>
    </source>
</evidence>
<organism evidence="12 13">
    <name type="scientific">Oryzias latipes</name>
    <name type="common">Japanese rice fish</name>
    <name type="synonym">Japanese killifish</name>
    <dbReference type="NCBI Taxonomy" id="8090"/>
    <lineage>
        <taxon>Eukaryota</taxon>
        <taxon>Metazoa</taxon>
        <taxon>Chordata</taxon>
        <taxon>Craniata</taxon>
        <taxon>Vertebrata</taxon>
        <taxon>Euteleostomi</taxon>
        <taxon>Actinopterygii</taxon>
        <taxon>Neopterygii</taxon>
        <taxon>Teleostei</taxon>
        <taxon>Neoteleostei</taxon>
        <taxon>Acanthomorphata</taxon>
        <taxon>Ovalentaria</taxon>
        <taxon>Atherinomorphae</taxon>
        <taxon>Beloniformes</taxon>
        <taxon>Adrianichthyidae</taxon>
        <taxon>Oryziinae</taxon>
        <taxon>Oryzias</taxon>
    </lineage>
</organism>
<dbReference type="GO" id="GO:0030133">
    <property type="term" value="C:transport vesicle"/>
    <property type="evidence" value="ECO:0007669"/>
    <property type="project" value="UniProtKB-SubCell"/>
</dbReference>
<keyword evidence="5" id="KW-0964">Secreted</keyword>
<evidence type="ECO:0000256" key="2">
    <source>
        <dbReference type="ARBA" id="ARBA00004613"/>
    </source>
</evidence>
<dbReference type="GO" id="GO:0005576">
    <property type="term" value="C:extracellular region"/>
    <property type="evidence" value="ECO:0007669"/>
    <property type="project" value="UniProtKB-SubCell"/>
</dbReference>
<dbReference type="Pfam" id="PF07421">
    <property type="entry name" value="Pro-NT_NN"/>
    <property type="match status" value="1"/>
</dbReference>
<comment type="similarity">
    <text evidence="3">Belongs to the neurotensin family.</text>
</comment>
<evidence type="ECO:0000256" key="8">
    <source>
        <dbReference type="ARBA" id="ARBA00022858"/>
    </source>
</evidence>
<dbReference type="InterPro" id="IPR008055">
    <property type="entry name" value="NeurotensiN"/>
</dbReference>
<dbReference type="GO" id="GO:0097746">
    <property type="term" value="P:blood vessel diameter maintenance"/>
    <property type="evidence" value="ECO:0007669"/>
    <property type="project" value="UniProtKB-KW"/>
</dbReference>